<name>A0A8T2T4F6_CERRI</name>
<proteinExistence type="predicted"/>
<reference evidence="1" key="1">
    <citation type="submission" date="2021-08" db="EMBL/GenBank/DDBJ databases">
        <title>WGS assembly of Ceratopteris richardii.</title>
        <authorList>
            <person name="Marchant D.B."/>
            <person name="Chen G."/>
            <person name="Jenkins J."/>
            <person name="Shu S."/>
            <person name="Leebens-Mack J."/>
            <person name="Grimwood J."/>
            <person name="Schmutz J."/>
            <person name="Soltis P."/>
            <person name="Soltis D."/>
            <person name="Chen Z.-H."/>
        </authorList>
    </citation>
    <scope>NUCLEOTIDE SEQUENCE</scope>
    <source>
        <strain evidence="1">Whitten #5841</strain>
        <tissue evidence="1">Leaf</tissue>
    </source>
</reference>
<protein>
    <recommendedName>
        <fullName evidence="3">Copia protein</fullName>
    </recommendedName>
</protein>
<comment type="caution">
    <text evidence="1">The sequence shown here is derived from an EMBL/GenBank/DDBJ whole genome shotgun (WGS) entry which is preliminary data.</text>
</comment>
<evidence type="ECO:0000313" key="2">
    <source>
        <dbReference type="Proteomes" id="UP000825935"/>
    </source>
</evidence>
<dbReference type="EMBL" id="CM035420">
    <property type="protein sequence ID" value="KAH7404020.1"/>
    <property type="molecule type" value="Genomic_DNA"/>
</dbReference>
<dbReference type="Proteomes" id="UP000825935">
    <property type="component" value="Chromosome 15"/>
</dbReference>
<evidence type="ECO:0000313" key="1">
    <source>
        <dbReference type="EMBL" id="KAH7404020.1"/>
    </source>
</evidence>
<evidence type="ECO:0008006" key="3">
    <source>
        <dbReference type="Google" id="ProtNLM"/>
    </source>
</evidence>
<dbReference type="OrthoDB" id="1113209at2759"/>
<organism evidence="1 2">
    <name type="scientific">Ceratopteris richardii</name>
    <name type="common">Triangle waterfern</name>
    <dbReference type="NCBI Taxonomy" id="49495"/>
    <lineage>
        <taxon>Eukaryota</taxon>
        <taxon>Viridiplantae</taxon>
        <taxon>Streptophyta</taxon>
        <taxon>Embryophyta</taxon>
        <taxon>Tracheophyta</taxon>
        <taxon>Polypodiopsida</taxon>
        <taxon>Polypodiidae</taxon>
        <taxon>Polypodiales</taxon>
        <taxon>Pteridineae</taxon>
        <taxon>Pteridaceae</taxon>
        <taxon>Parkerioideae</taxon>
        <taxon>Ceratopteris</taxon>
    </lineage>
</organism>
<dbReference type="AlphaFoldDB" id="A0A8T2T4F6"/>
<accession>A0A8T2T4F6</accession>
<sequence length="83" mass="9478">MLPKAIPLHCDNLSAIILAKNLSHSKKTRHIALKLQFIREAVQEGTVEFIHVITQYQWADFLTRSLPKAKHLECYTQVGLIPT</sequence>
<gene>
    <name evidence="1" type="ORF">KP509_15G006100</name>
</gene>
<dbReference type="CDD" id="cd09272">
    <property type="entry name" value="RNase_HI_RT_Ty1"/>
    <property type="match status" value="1"/>
</dbReference>
<keyword evidence="2" id="KW-1185">Reference proteome</keyword>